<dbReference type="Pfam" id="PF02992">
    <property type="entry name" value="Transposase_21"/>
    <property type="match status" value="1"/>
</dbReference>
<dbReference type="OrthoDB" id="1932595at2759"/>
<organism evidence="1 2">
    <name type="scientific">Mikania micrantha</name>
    <name type="common">bitter vine</name>
    <dbReference type="NCBI Taxonomy" id="192012"/>
    <lineage>
        <taxon>Eukaryota</taxon>
        <taxon>Viridiplantae</taxon>
        <taxon>Streptophyta</taxon>
        <taxon>Embryophyta</taxon>
        <taxon>Tracheophyta</taxon>
        <taxon>Spermatophyta</taxon>
        <taxon>Magnoliopsida</taxon>
        <taxon>eudicotyledons</taxon>
        <taxon>Gunneridae</taxon>
        <taxon>Pentapetalae</taxon>
        <taxon>asterids</taxon>
        <taxon>campanulids</taxon>
        <taxon>Asterales</taxon>
        <taxon>Asteraceae</taxon>
        <taxon>Asteroideae</taxon>
        <taxon>Heliantheae alliance</taxon>
        <taxon>Eupatorieae</taxon>
        <taxon>Mikania</taxon>
    </lineage>
</organism>
<proteinExistence type="predicted"/>
<reference evidence="1 2" key="1">
    <citation type="submission" date="2019-05" db="EMBL/GenBank/DDBJ databases">
        <title>Mikania micrantha, genome provides insights into the molecular mechanism of rapid growth.</title>
        <authorList>
            <person name="Liu B."/>
        </authorList>
    </citation>
    <scope>NUCLEOTIDE SEQUENCE [LARGE SCALE GENOMIC DNA]</scope>
    <source>
        <strain evidence="1">NLD-2019</strain>
        <tissue evidence="1">Leaf</tissue>
    </source>
</reference>
<keyword evidence="2" id="KW-1185">Reference proteome</keyword>
<dbReference type="InterPro" id="IPR004242">
    <property type="entry name" value="Transposase_21"/>
</dbReference>
<gene>
    <name evidence="1" type="ORF">E3N88_09238</name>
</gene>
<name>A0A5N6PJ69_9ASTR</name>
<evidence type="ECO:0000313" key="2">
    <source>
        <dbReference type="Proteomes" id="UP000326396"/>
    </source>
</evidence>
<dbReference type="Proteomes" id="UP000326396">
    <property type="component" value="Linkage Group LG12"/>
</dbReference>
<dbReference type="PANTHER" id="PTHR10775">
    <property type="entry name" value="OS08G0208400 PROTEIN"/>
    <property type="match status" value="1"/>
</dbReference>
<protein>
    <submittedName>
        <fullName evidence="1">Uncharacterized protein</fullName>
    </submittedName>
</protein>
<comment type="caution">
    <text evidence="1">The sequence shown here is derived from an EMBL/GenBank/DDBJ whole genome shotgun (WGS) entry which is preliminary data.</text>
</comment>
<accession>A0A5N6PJ69</accession>
<evidence type="ECO:0000313" key="1">
    <source>
        <dbReference type="EMBL" id="KAD6454532.1"/>
    </source>
</evidence>
<dbReference type="EMBL" id="SZYD01000004">
    <property type="protein sequence ID" value="KAD6454532.1"/>
    <property type="molecule type" value="Genomic_DNA"/>
</dbReference>
<dbReference type="PANTHER" id="PTHR10775:SF185">
    <property type="entry name" value="OS08G0208400 PROTEIN"/>
    <property type="match status" value="1"/>
</dbReference>
<sequence length="282" mass="32329">MCNVDNLITSIITHDIAPREPSARRGNPILPRRLGYSSRFTAKEWQEFDKKYPDFAKEPRNVHLGLVADGFNPFGNLSQSYSMWSVVLTTYNTPSWLCMKESSFMLGLLILVPKSPGKDIDVFVRPLMDESKMLWVKGVQMRDASTNTVFTIRAALLWTINDYPARSSLSGWSGQGYKACPTCNLDKPSCRVTSKIAYVGHRRFLPSKHKFRDSLLFNGEKEKRKPPRRLTNTQILEQLENITYRVPGKHPHEGVKRKRSESELNRPNELSFSSWIIGQHLN</sequence>
<dbReference type="AlphaFoldDB" id="A0A5N6PJ69"/>